<dbReference type="RefSeq" id="XP_053580514.1">
    <property type="nucleotide sequence ID" value="XM_053731601.1"/>
</dbReference>
<organism evidence="1 2">
    <name type="scientific">Caenorhabditis remanei</name>
    <name type="common">Caenorhabditis vulgaris</name>
    <dbReference type="NCBI Taxonomy" id="31234"/>
    <lineage>
        <taxon>Eukaryota</taxon>
        <taxon>Metazoa</taxon>
        <taxon>Ecdysozoa</taxon>
        <taxon>Nematoda</taxon>
        <taxon>Chromadorea</taxon>
        <taxon>Rhabditida</taxon>
        <taxon>Rhabditina</taxon>
        <taxon>Rhabditomorpha</taxon>
        <taxon>Rhabditoidea</taxon>
        <taxon>Rhabditidae</taxon>
        <taxon>Peloderinae</taxon>
        <taxon>Caenorhabditis</taxon>
    </lineage>
</organism>
<sequence>MAPNQTFVLPAHSSDGQFDSVRTKTVVYAGKSKKTNPTSPTISEEDVFELKVKKEFPEYIERKKDKYTWKQFYLKRMEKKQKKQEEKMNKLVSKIGKSSALQQKSAHKTKLIEIGGSTSVKKFGSSSRLHSLSTSQASQKRPTTLIAITASVTKPRQVSTNLQGPTQIRRVSPVPVTRTFTPHGASTKKTAPLMRKALQMMKK</sequence>
<dbReference type="EMBL" id="WUAV01000005">
    <property type="protein sequence ID" value="KAF1750091.1"/>
    <property type="molecule type" value="Genomic_DNA"/>
</dbReference>
<dbReference type="AlphaFoldDB" id="A0A6A5G5R8"/>
<protein>
    <submittedName>
        <fullName evidence="1">Uncharacterized protein</fullName>
    </submittedName>
</protein>
<dbReference type="CTD" id="78776367"/>
<accession>A0A6A5G5R8</accession>
<dbReference type="Proteomes" id="UP000483820">
    <property type="component" value="Chromosome V"/>
</dbReference>
<reference evidence="1 2" key="1">
    <citation type="submission" date="2019-12" db="EMBL/GenBank/DDBJ databases">
        <title>Chromosome-level assembly of the Caenorhabditis remanei genome.</title>
        <authorList>
            <person name="Teterina A.A."/>
            <person name="Willis J.H."/>
            <person name="Phillips P.C."/>
        </authorList>
    </citation>
    <scope>NUCLEOTIDE SEQUENCE [LARGE SCALE GENOMIC DNA]</scope>
    <source>
        <strain evidence="1 2">PX506</strain>
        <tissue evidence="1">Whole organism</tissue>
    </source>
</reference>
<proteinExistence type="predicted"/>
<evidence type="ECO:0000313" key="1">
    <source>
        <dbReference type="EMBL" id="KAF1750091.1"/>
    </source>
</evidence>
<dbReference type="KEGG" id="crq:GCK72_016637"/>
<gene>
    <name evidence="1" type="ORF">GCK72_016637</name>
</gene>
<evidence type="ECO:0000313" key="2">
    <source>
        <dbReference type="Proteomes" id="UP000483820"/>
    </source>
</evidence>
<name>A0A6A5G5R8_CAERE</name>
<dbReference type="GeneID" id="78776367"/>
<comment type="caution">
    <text evidence="1">The sequence shown here is derived from an EMBL/GenBank/DDBJ whole genome shotgun (WGS) entry which is preliminary data.</text>
</comment>